<keyword evidence="2" id="KW-0687">Ribonucleoprotein</keyword>
<gene>
    <name evidence="3" type="ORF">G4B88_002632</name>
</gene>
<dbReference type="AlphaFoldDB" id="A0A7J6I9U7"/>
<dbReference type="Pfam" id="PF01015">
    <property type="entry name" value="Ribosomal_S3Ae"/>
    <property type="match status" value="1"/>
</dbReference>
<comment type="caution">
    <text evidence="3">The sequence shown here is derived from an EMBL/GenBank/DDBJ whole genome shotgun (WGS) entry which is preliminary data.</text>
</comment>
<evidence type="ECO:0000256" key="2">
    <source>
        <dbReference type="ARBA" id="ARBA00023274"/>
    </source>
</evidence>
<dbReference type="InterPro" id="IPR001593">
    <property type="entry name" value="Ribosomal_eS1"/>
</dbReference>
<dbReference type="GO" id="GO:0006412">
    <property type="term" value="P:translation"/>
    <property type="evidence" value="ECO:0007669"/>
    <property type="project" value="InterPro"/>
</dbReference>
<sequence>MTGTSRFNLITSKCLNNRVFEVFLAYLQKDANHAYWKISLIVENVQGRNVLTNFWVRGCKIIEHVRQEAH</sequence>
<proteinExistence type="predicted"/>
<dbReference type="GO" id="GO:0005840">
    <property type="term" value="C:ribosome"/>
    <property type="evidence" value="ECO:0007669"/>
    <property type="project" value="UniProtKB-KW"/>
</dbReference>
<dbReference type="Proteomes" id="UP000583929">
    <property type="component" value="Unassembled WGS sequence"/>
</dbReference>
<keyword evidence="4" id="KW-1185">Reference proteome</keyword>
<evidence type="ECO:0000313" key="4">
    <source>
        <dbReference type="Proteomes" id="UP000583929"/>
    </source>
</evidence>
<evidence type="ECO:0000256" key="1">
    <source>
        <dbReference type="ARBA" id="ARBA00022980"/>
    </source>
</evidence>
<keyword evidence="1" id="KW-0689">Ribosomal protein</keyword>
<dbReference type="GO" id="GO:0003735">
    <property type="term" value="F:structural constituent of ribosome"/>
    <property type="evidence" value="ECO:0007669"/>
    <property type="project" value="InterPro"/>
</dbReference>
<name>A0A7J6I9U7_CANSA</name>
<dbReference type="GO" id="GO:1990904">
    <property type="term" value="C:ribonucleoprotein complex"/>
    <property type="evidence" value="ECO:0007669"/>
    <property type="project" value="UniProtKB-KW"/>
</dbReference>
<dbReference type="EMBL" id="JAATIQ010000003">
    <property type="protein sequence ID" value="KAF4403779.1"/>
    <property type="molecule type" value="Genomic_DNA"/>
</dbReference>
<evidence type="ECO:0000313" key="3">
    <source>
        <dbReference type="EMBL" id="KAF4403779.1"/>
    </source>
</evidence>
<protein>
    <submittedName>
        <fullName evidence="3">Uncharacterized protein</fullName>
    </submittedName>
</protein>
<organism evidence="3 4">
    <name type="scientific">Cannabis sativa</name>
    <name type="common">Hemp</name>
    <name type="synonym">Marijuana</name>
    <dbReference type="NCBI Taxonomy" id="3483"/>
    <lineage>
        <taxon>Eukaryota</taxon>
        <taxon>Viridiplantae</taxon>
        <taxon>Streptophyta</taxon>
        <taxon>Embryophyta</taxon>
        <taxon>Tracheophyta</taxon>
        <taxon>Spermatophyta</taxon>
        <taxon>Magnoliopsida</taxon>
        <taxon>eudicotyledons</taxon>
        <taxon>Gunneridae</taxon>
        <taxon>Pentapetalae</taxon>
        <taxon>rosids</taxon>
        <taxon>fabids</taxon>
        <taxon>Rosales</taxon>
        <taxon>Cannabaceae</taxon>
        <taxon>Cannabis</taxon>
    </lineage>
</organism>
<reference evidence="3 4" key="1">
    <citation type="journal article" date="2020" name="bioRxiv">
        <title>Sequence and annotation of 42 cannabis genomes reveals extensive copy number variation in cannabinoid synthesis and pathogen resistance genes.</title>
        <authorList>
            <person name="Mckernan K.J."/>
            <person name="Helbert Y."/>
            <person name="Kane L.T."/>
            <person name="Ebling H."/>
            <person name="Zhang L."/>
            <person name="Liu B."/>
            <person name="Eaton Z."/>
            <person name="Mclaughlin S."/>
            <person name="Kingan S."/>
            <person name="Baybayan P."/>
            <person name="Concepcion G."/>
            <person name="Jordan M."/>
            <person name="Riva A."/>
            <person name="Barbazuk W."/>
            <person name="Harkins T."/>
        </authorList>
    </citation>
    <scope>NUCLEOTIDE SEQUENCE [LARGE SCALE GENOMIC DNA]</scope>
    <source>
        <strain evidence="4">cv. Jamaican Lion 4</strain>
        <tissue evidence="3">Leaf</tissue>
    </source>
</reference>
<accession>A0A7J6I9U7</accession>